<dbReference type="STRING" id="762967.HMPREF9440_02253"/>
<organism evidence="2 3">
    <name type="scientific">Sutterella parvirubra YIT 11816</name>
    <dbReference type="NCBI Taxonomy" id="762967"/>
    <lineage>
        <taxon>Bacteria</taxon>
        <taxon>Pseudomonadati</taxon>
        <taxon>Pseudomonadota</taxon>
        <taxon>Betaproteobacteria</taxon>
        <taxon>Burkholderiales</taxon>
        <taxon>Sutterellaceae</taxon>
        <taxon>Sutterella</taxon>
    </lineage>
</organism>
<keyword evidence="3" id="KW-1185">Reference proteome</keyword>
<comment type="caution">
    <text evidence="2">The sequence shown here is derived from an EMBL/GenBank/DDBJ whole genome shotgun (WGS) entry which is preliminary data.</text>
</comment>
<dbReference type="AlphaFoldDB" id="H3KHK9"/>
<name>H3KHK9_9BURK</name>
<dbReference type="InterPro" id="IPR036255">
    <property type="entry name" value="YgfB-like_sf"/>
</dbReference>
<feature type="compositionally biased region" description="Low complexity" evidence="1">
    <location>
        <begin position="222"/>
        <end position="232"/>
    </location>
</feature>
<gene>
    <name evidence="2" type="ORF">HMPREF9440_02253</name>
</gene>
<evidence type="ECO:0000313" key="3">
    <source>
        <dbReference type="Proteomes" id="UP000004956"/>
    </source>
</evidence>
<feature type="region of interest" description="Disordered" evidence="1">
    <location>
        <begin position="209"/>
        <end position="253"/>
    </location>
</feature>
<dbReference type="PATRIC" id="fig|762967.3.peg.1773"/>
<dbReference type="SUPFAM" id="SSF101327">
    <property type="entry name" value="YgfB-like"/>
    <property type="match status" value="1"/>
</dbReference>
<dbReference type="NCBIfam" id="TIGR02292">
    <property type="entry name" value="ygfB_yecA"/>
    <property type="match status" value="1"/>
</dbReference>
<feature type="compositionally biased region" description="Gly residues" evidence="1">
    <location>
        <begin position="233"/>
        <end position="253"/>
    </location>
</feature>
<dbReference type="HOGENOM" id="CLU_105092_0_0_4"/>
<sequence>MQKNPFDRPLSDDEFVELGELLAAMPEPFEPMEADHMDGYLTAIACLPVSAAPQPSGWMPFIFDAEGREDAALEDPRDQDRLEELIFRRWRMIDGRIRRQEPCDPIVYEIEDDRGHPVCGFDGIAAIAPFAAGFLEGMDRWPGLRESGDELVTSALLGILRHLPEELIGDLEEIRNDLDLESPLENLDQAIEDIAESVAEICTVTRGITKPAPRAAKRPMRGPKAPGARGPRGPQGGRGGFSGNGGRNGGFRR</sequence>
<dbReference type="Proteomes" id="UP000004956">
    <property type="component" value="Unassembled WGS sequence"/>
</dbReference>
<reference evidence="2 3" key="1">
    <citation type="submission" date="2011-11" db="EMBL/GenBank/DDBJ databases">
        <authorList>
            <person name="Weinstock G."/>
            <person name="Sodergren E."/>
            <person name="Clifton S."/>
            <person name="Fulton L."/>
            <person name="Fulton B."/>
            <person name="Courtney L."/>
            <person name="Fronick C."/>
            <person name="Harrison M."/>
            <person name="Strong C."/>
            <person name="Farmer C."/>
            <person name="Delahaunty K."/>
            <person name="Markovic C."/>
            <person name="Hall O."/>
            <person name="Minx P."/>
            <person name="Tomlinson C."/>
            <person name="Mitreva M."/>
            <person name="Hou S."/>
            <person name="Chen J."/>
            <person name="Wollam A."/>
            <person name="Pepin K.H."/>
            <person name="Johnson M."/>
            <person name="Bhonagiri V."/>
            <person name="Zhang X."/>
            <person name="Suruliraj S."/>
            <person name="Warren W."/>
            <person name="Chinwalla A."/>
            <person name="Mardis E.R."/>
            <person name="Wilson R.K."/>
        </authorList>
    </citation>
    <scope>NUCLEOTIDE SEQUENCE [LARGE SCALE GENOMIC DNA]</scope>
    <source>
        <strain evidence="2 3">YIT 11816</strain>
    </source>
</reference>
<proteinExistence type="predicted"/>
<evidence type="ECO:0000313" key="2">
    <source>
        <dbReference type="EMBL" id="EHY30404.1"/>
    </source>
</evidence>
<evidence type="ECO:0000256" key="1">
    <source>
        <dbReference type="SAM" id="MobiDB-lite"/>
    </source>
</evidence>
<dbReference type="Pfam" id="PF03695">
    <property type="entry name" value="UPF0149"/>
    <property type="match status" value="1"/>
</dbReference>
<accession>H3KHK9</accession>
<dbReference type="InterPro" id="IPR011978">
    <property type="entry name" value="YgfB-like"/>
</dbReference>
<dbReference type="EMBL" id="AFBQ01000342">
    <property type="protein sequence ID" value="EHY30404.1"/>
    <property type="molecule type" value="Genomic_DNA"/>
</dbReference>
<protein>
    <submittedName>
        <fullName evidence="2">YecA family protein</fullName>
    </submittedName>
</protein>